<feature type="transmembrane region" description="Helical" evidence="10">
    <location>
        <begin position="21"/>
        <end position="46"/>
    </location>
</feature>
<organism evidence="11 12">
    <name type="scientific">Actinobacillus delphinicola</name>
    <dbReference type="NCBI Taxonomy" id="51161"/>
    <lineage>
        <taxon>Bacteria</taxon>
        <taxon>Pseudomonadati</taxon>
        <taxon>Pseudomonadota</taxon>
        <taxon>Gammaproteobacteria</taxon>
        <taxon>Pasteurellales</taxon>
        <taxon>Pasteurellaceae</taxon>
        <taxon>Actinobacillus</taxon>
    </lineage>
</organism>
<dbReference type="GO" id="GO:0005886">
    <property type="term" value="C:plasma membrane"/>
    <property type="evidence" value="ECO:0007669"/>
    <property type="project" value="UniProtKB-SubCell"/>
</dbReference>
<dbReference type="GO" id="GO:0015826">
    <property type="term" value="P:threonine transport"/>
    <property type="evidence" value="ECO:0007669"/>
    <property type="project" value="InterPro"/>
</dbReference>
<feature type="transmembrane region" description="Helical" evidence="10">
    <location>
        <begin position="58"/>
        <end position="77"/>
    </location>
</feature>
<feature type="transmembrane region" description="Helical" evidence="10">
    <location>
        <begin position="221"/>
        <end position="242"/>
    </location>
</feature>
<evidence type="ECO:0000256" key="3">
    <source>
        <dbReference type="ARBA" id="ARBA00022475"/>
    </source>
</evidence>
<dbReference type="Proteomes" id="UP000279799">
    <property type="component" value="Chromosome"/>
</dbReference>
<dbReference type="SUPFAM" id="SSF118215">
    <property type="entry name" value="Proton glutamate symport protein"/>
    <property type="match status" value="1"/>
</dbReference>
<gene>
    <name evidence="10 11" type="primary">sstT</name>
    <name evidence="11" type="ORF">NCTC12871_00015</name>
</gene>
<keyword evidence="7 10" id="KW-0029">Amino-acid transport</keyword>
<evidence type="ECO:0000256" key="1">
    <source>
        <dbReference type="ARBA" id="ARBA00004141"/>
    </source>
</evidence>
<evidence type="ECO:0000256" key="4">
    <source>
        <dbReference type="ARBA" id="ARBA00022519"/>
    </source>
</evidence>
<comment type="catalytic activity">
    <reaction evidence="10">
        <text>L-threonine(in) + Na(+)(in) = L-threonine(out) + Na(+)(out)</text>
        <dbReference type="Rhea" id="RHEA:69999"/>
        <dbReference type="ChEBI" id="CHEBI:29101"/>
        <dbReference type="ChEBI" id="CHEBI:57926"/>
    </reaction>
</comment>
<feature type="transmembrane region" description="Helical" evidence="10">
    <location>
        <begin position="332"/>
        <end position="357"/>
    </location>
</feature>
<proteinExistence type="inferred from homology"/>
<dbReference type="RefSeq" id="WP_126597842.1">
    <property type="nucleotide sequence ID" value="NZ_LR134510.1"/>
</dbReference>
<keyword evidence="6 10" id="KW-0769">Symport</keyword>
<dbReference type="PANTHER" id="PTHR42865:SF8">
    <property type="entry name" value="SERINE_THREONINE TRANSPORTER SSTT"/>
    <property type="match status" value="1"/>
</dbReference>
<evidence type="ECO:0000256" key="7">
    <source>
        <dbReference type="ARBA" id="ARBA00022970"/>
    </source>
</evidence>
<dbReference type="GO" id="GO:0005295">
    <property type="term" value="F:neutral L-amino acid:sodium symporter activity"/>
    <property type="evidence" value="ECO:0007669"/>
    <property type="project" value="TreeGrafter"/>
</dbReference>
<dbReference type="GO" id="GO:0032329">
    <property type="term" value="P:serine transport"/>
    <property type="evidence" value="ECO:0007669"/>
    <property type="project" value="InterPro"/>
</dbReference>
<evidence type="ECO:0000313" key="11">
    <source>
        <dbReference type="EMBL" id="VEJ08613.1"/>
    </source>
</evidence>
<name>A0A448TRY4_9PAST</name>
<keyword evidence="8 10" id="KW-1133">Transmembrane helix</keyword>
<keyword evidence="12" id="KW-1185">Reference proteome</keyword>
<dbReference type="KEGG" id="adp:NCTC12871_00015"/>
<comment type="similarity">
    <text evidence="10">Belongs to the dicarboxylate/amino acid:cation symporter (DAACS) (TC 2.A.23) family.</text>
</comment>
<feature type="transmembrane region" description="Helical" evidence="10">
    <location>
        <begin position="148"/>
        <end position="168"/>
    </location>
</feature>
<keyword evidence="5 10" id="KW-0812">Transmembrane</keyword>
<keyword evidence="2 10" id="KW-0813">Transport</keyword>
<evidence type="ECO:0000256" key="6">
    <source>
        <dbReference type="ARBA" id="ARBA00022847"/>
    </source>
</evidence>
<comment type="subcellular location">
    <subcellularLocation>
        <location evidence="10">Cell membrane</location>
        <topology evidence="10">Multi-pass membrane protein</topology>
    </subcellularLocation>
    <subcellularLocation>
        <location evidence="1">Membrane</location>
        <topology evidence="1">Multi-pass membrane protein</topology>
    </subcellularLocation>
</comment>
<dbReference type="InterPro" id="IPR036458">
    <property type="entry name" value="Na:dicarbo_symporter_sf"/>
</dbReference>
<evidence type="ECO:0000313" key="12">
    <source>
        <dbReference type="Proteomes" id="UP000279799"/>
    </source>
</evidence>
<dbReference type="AlphaFoldDB" id="A0A448TRY4"/>
<feature type="transmembrane region" description="Helical" evidence="10">
    <location>
        <begin position="293"/>
        <end position="320"/>
    </location>
</feature>
<reference evidence="11 12" key="1">
    <citation type="submission" date="2018-12" db="EMBL/GenBank/DDBJ databases">
        <authorList>
            <consortium name="Pathogen Informatics"/>
        </authorList>
    </citation>
    <scope>NUCLEOTIDE SEQUENCE [LARGE SCALE GENOMIC DNA]</scope>
    <source>
        <strain evidence="11 12">NCTC12871</strain>
    </source>
</reference>
<dbReference type="InterPro" id="IPR023025">
    <property type="entry name" value="Ser_Thr_transp_SstT"/>
</dbReference>
<dbReference type="EMBL" id="LR134510">
    <property type="protein sequence ID" value="VEJ08613.1"/>
    <property type="molecule type" value="Genomic_DNA"/>
</dbReference>
<dbReference type="FunFam" id="1.10.3860.10:FF:000003">
    <property type="entry name" value="Serine/threonine transporter sstT"/>
    <property type="match status" value="1"/>
</dbReference>
<evidence type="ECO:0000256" key="8">
    <source>
        <dbReference type="ARBA" id="ARBA00022989"/>
    </source>
</evidence>
<protein>
    <recommendedName>
        <fullName evidence="10">Serine/threonine transporter SstT</fullName>
    </recommendedName>
    <alternativeName>
        <fullName evidence="10">Na(+)/serine-threonine symporter</fullName>
    </alternativeName>
</protein>
<evidence type="ECO:0000256" key="2">
    <source>
        <dbReference type="ARBA" id="ARBA00022448"/>
    </source>
</evidence>
<evidence type="ECO:0000256" key="9">
    <source>
        <dbReference type="ARBA" id="ARBA00023136"/>
    </source>
</evidence>
<evidence type="ECO:0000256" key="10">
    <source>
        <dbReference type="HAMAP-Rule" id="MF_01582"/>
    </source>
</evidence>
<comment type="function">
    <text evidence="10">Involved in the import of serine and threonine into the cell, with the concomitant import of sodium (symport system).</text>
</comment>
<feature type="transmembrane region" description="Helical" evidence="10">
    <location>
        <begin position="189"/>
        <end position="209"/>
    </location>
</feature>
<dbReference type="Pfam" id="PF00375">
    <property type="entry name" value="SDF"/>
    <property type="match status" value="1"/>
</dbReference>
<dbReference type="OrthoDB" id="9768885at2"/>
<dbReference type="InterPro" id="IPR001991">
    <property type="entry name" value="Na-dicarboxylate_symporter"/>
</dbReference>
<feature type="transmembrane region" description="Helical" evidence="10">
    <location>
        <begin position="89"/>
        <end position="111"/>
    </location>
</feature>
<accession>A0A448TRY4</accession>
<dbReference type="Gene3D" id="1.10.3860.10">
    <property type="entry name" value="Sodium:dicarboxylate symporter"/>
    <property type="match status" value="1"/>
</dbReference>
<comment type="catalytic activity">
    <reaction evidence="10">
        <text>L-serine(in) + Na(+)(in) = L-serine(out) + Na(+)(out)</text>
        <dbReference type="Rhea" id="RHEA:29575"/>
        <dbReference type="ChEBI" id="CHEBI:29101"/>
        <dbReference type="ChEBI" id="CHEBI:33384"/>
    </reaction>
</comment>
<dbReference type="HAMAP" id="MF_01582">
    <property type="entry name" value="Ser_Thr_transp_SstT"/>
    <property type="match status" value="1"/>
</dbReference>
<dbReference type="PANTHER" id="PTHR42865">
    <property type="entry name" value="PROTON/GLUTAMATE-ASPARTATE SYMPORTER"/>
    <property type="match status" value="1"/>
</dbReference>
<dbReference type="PRINTS" id="PR00173">
    <property type="entry name" value="EDTRNSPORT"/>
</dbReference>
<dbReference type="NCBIfam" id="NF010151">
    <property type="entry name" value="PRK13628.1"/>
    <property type="match status" value="1"/>
</dbReference>
<feature type="transmembrane region" description="Helical" evidence="10">
    <location>
        <begin position="254"/>
        <end position="273"/>
    </location>
</feature>
<sequence>MNRFRLFQFFFQGSLVKKVGIGLVSGVILAIISPILQPIIGLNLAAEAGFLGKLFVRSLRSVAPLLVFLLVIAAICNKKVGAKSNMQDIVVLYLLGTFSAALVSVLFSFAMPTKLVLNAVQTGLTPPNNVTEVLGQMVLNVVDNPVNALFSANFIGILAWAIALGIVLRHSSDTTKIVMNDLAEGVSKIVYFIINFAPIGVFGLVAESFASKGFGVLANYAQLLVVLLGSMLLTAFVVNPILVFWKTRCNPFPLIWLCIRVSGVTAFFTRSSAANIPVNMDLCKQLNLDEETYSVSIPLGATINMGGAAITITVLTLAAVHTLGIPVNFGTAFLLSLVASICACGASGVAGGSLLLIPLACSLFGISNEIAAQVMGVGFIIGVIQDSAETALNSSTDVVFTAAACEGEQRKLAQKSEKAKDLT</sequence>
<evidence type="ECO:0000256" key="5">
    <source>
        <dbReference type="ARBA" id="ARBA00022692"/>
    </source>
</evidence>
<keyword evidence="3 10" id="KW-1003">Cell membrane</keyword>
<keyword evidence="4" id="KW-0997">Cell inner membrane</keyword>
<keyword evidence="9 10" id="KW-0472">Membrane</keyword>